<evidence type="ECO:0000256" key="1">
    <source>
        <dbReference type="SAM" id="Phobius"/>
    </source>
</evidence>
<reference evidence="2 3" key="1">
    <citation type="journal article" date="2019" name="Int. J. Syst. Evol. Microbiol.">
        <title>The Global Catalogue of Microorganisms (GCM) 10K type strain sequencing project: providing services to taxonomists for standard genome sequencing and annotation.</title>
        <authorList>
            <consortium name="The Broad Institute Genomics Platform"/>
            <consortium name="The Broad Institute Genome Sequencing Center for Infectious Disease"/>
            <person name="Wu L."/>
            <person name="Ma J."/>
        </authorList>
    </citation>
    <scope>NUCLEOTIDE SEQUENCE [LARGE SCALE GENOMIC DNA]</scope>
    <source>
        <strain evidence="2 3">RDMS1</strain>
    </source>
</reference>
<keyword evidence="3" id="KW-1185">Reference proteome</keyword>
<dbReference type="Proteomes" id="UP001596417">
    <property type="component" value="Unassembled WGS sequence"/>
</dbReference>
<sequence length="172" mass="19592">MFDYRNQVVERYPTVFIMIVILLFVVLQLTLSTTGFPFIKQYGFYMQIVAIIVIPIIFIIIMYPVVGIPVARTRFRKPLSRRAMKKQALWTFLFLPGPTAATVVVVPFLAQFVHPLLTVPIIGEIVAQWSEVLSSYIGWIIVLITTLTAVLGTWSALVFWGLMRKVCSYATM</sequence>
<keyword evidence="1" id="KW-1133">Transmembrane helix</keyword>
<keyword evidence="1" id="KW-0472">Membrane</keyword>
<evidence type="ECO:0000313" key="3">
    <source>
        <dbReference type="Proteomes" id="UP001596417"/>
    </source>
</evidence>
<protein>
    <submittedName>
        <fullName evidence="2">Uncharacterized protein</fullName>
    </submittedName>
</protein>
<accession>A0ABD5YXX2</accession>
<keyword evidence="1" id="KW-0812">Transmembrane</keyword>
<comment type="caution">
    <text evidence="2">The sequence shown here is derived from an EMBL/GenBank/DDBJ whole genome shotgun (WGS) entry which is preliminary data.</text>
</comment>
<feature type="transmembrane region" description="Helical" evidence="1">
    <location>
        <begin position="44"/>
        <end position="68"/>
    </location>
</feature>
<gene>
    <name evidence="2" type="ORF">ACFQL7_24660</name>
</gene>
<organism evidence="2 3">
    <name type="scientific">Halocatena marina</name>
    <dbReference type="NCBI Taxonomy" id="2934937"/>
    <lineage>
        <taxon>Archaea</taxon>
        <taxon>Methanobacteriati</taxon>
        <taxon>Methanobacteriota</taxon>
        <taxon>Stenosarchaea group</taxon>
        <taxon>Halobacteria</taxon>
        <taxon>Halobacteriales</taxon>
        <taxon>Natronomonadaceae</taxon>
        <taxon>Halocatena</taxon>
    </lineage>
</organism>
<feature type="transmembrane region" description="Helical" evidence="1">
    <location>
        <begin position="89"/>
        <end position="110"/>
    </location>
</feature>
<dbReference type="EMBL" id="JBHTAX010000005">
    <property type="protein sequence ID" value="MFC7192683.1"/>
    <property type="molecule type" value="Genomic_DNA"/>
</dbReference>
<proteinExistence type="predicted"/>
<name>A0ABD5YXX2_9EURY</name>
<evidence type="ECO:0000313" key="2">
    <source>
        <dbReference type="EMBL" id="MFC7192683.1"/>
    </source>
</evidence>
<feature type="transmembrane region" description="Helical" evidence="1">
    <location>
        <begin position="136"/>
        <end position="162"/>
    </location>
</feature>
<feature type="transmembrane region" description="Helical" evidence="1">
    <location>
        <begin position="12"/>
        <end position="32"/>
    </location>
</feature>
<dbReference type="AlphaFoldDB" id="A0ABD5YXX2"/>